<organism evidence="2">
    <name type="scientific">bioreactor metagenome</name>
    <dbReference type="NCBI Taxonomy" id="1076179"/>
    <lineage>
        <taxon>unclassified sequences</taxon>
        <taxon>metagenomes</taxon>
        <taxon>ecological metagenomes</taxon>
    </lineage>
</organism>
<name>A0A645IDT3_9ZZZZ</name>
<evidence type="ECO:0000256" key="1">
    <source>
        <dbReference type="SAM" id="MobiDB-lite"/>
    </source>
</evidence>
<comment type="caution">
    <text evidence="2">The sequence shown here is derived from an EMBL/GenBank/DDBJ whole genome shotgun (WGS) entry which is preliminary data.</text>
</comment>
<reference evidence="2" key="1">
    <citation type="submission" date="2019-08" db="EMBL/GenBank/DDBJ databases">
        <authorList>
            <person name="Kucharzyk K."/>
            <person name="Murdoch R.W."/>
            <person name="Higgins S."/>
            <person name="Loffler F."/>
        </authorList>
    </citation>
    <scope>NUCLEOTIDE SEQUENCE</scope>
</reference>
<sequence>MLRAPQPTRLRGRFGSATTGTDAGSRSPAGRRARSGSRPRSRVPETNIIRTPSTTSTRRENSSSAACSSAAPSRPIASTPRTTSTTPLPATKRHRSAGPRLAATVEELRNITGLIIASSVSGRSHSRRPPMLVMAPSVRGATAGHGAGPRARSCF</sequence>
<dbReference type="AlphaFoldDB" id="A0A645IDT3"/>
<accession>A0A645IDT3</accession>
<evidence type="ECO:0000313" key="2">
    <source>
        <dbReference type="EMBL" id="MPN49076.1"/>
    </source>
</evidence>
<feature type="region of interest" description="Disordered" evidence="1">
    <location>
        <begin position="1"/>
        <end position="99"/>
    </location>
</feature>
<feature type="compositionally biased region" description="Basic residues" evidence="1">
    <location>
        <begin position="29"/>
        <end position="41"/>
    </location>
</feature>
<protein>
    <submittedName>
        <fullName evidence="2">Uncharacterized protein</fullName>
    </submittedName>
</protein>
<feature type="compositionally biased region" description="Low complexity" evidence="1">
    <location>
        <begin position="46"/>
        <end position="90"/>
    </location>
</feature>
<gene>
    <name evidence="2" type="ORF">SDC9_196689</name>
</gene>
<proteinExistence type="predicted"/>
<dbReference type="EMBL" id="VSSQ01111992">
    <property type="protein sequence ID" value="MPN49076.1"/>
    <property type="molecule type" value="Genomic_DNA"/>
</dbReference>